<dbReference type="RefSeq" id="WP_134103150.1">
    <property type="nucleotide sequence ID" value="NZ_SODP01000001.1"/>
</dbReference>
<keyword evidence="1" id="KW-0503">Monooxygenase</keyword>
<name>A0A4R8CP12_9ACTN</name>
<keyword evidence="1" id="KW-0560">Oxidoreductase</keyword>
<evidence type="ECO:0000313" key="2">
    <source>
        <dbReference type="Proteomes" id="UP000295146"/>
    </source>
</evidence>
<proteinExistence type="predicted"/>
<sequence>MVTVGLFIRVEAKPDRVADVEAKFKEVVDIVRAEGRAVVWFALRLGPTSFAIYDAFTNESDRQAHLDTMGPALRASGAELFVAEPDVQYIEVVASLLPGE</sequence>
<evidence type="ECO:0000313" key="1">
    <source>
        <dbReference type="EMBL" id="TDW77864.1"/>
    </source>
</evidence>
<keyword evidence="2" id="KW-1185">Reference proteome</keyword>
<reference evidence="1 2" key="1">
    <citation type="submission" date="2019-03" db="EMBL/GenBank/DDBJ databases">
        <title>Genomic Encyclopedia of Type Strains, Phase III (KMG-III): the genomes of soil and plant-associated and newly described type strains.</title>
        <authorList>
            <person name="Whitman W."/>
        </authorList>
    </citation>
    <scope>NUCLEOTIDE SEQUENCE [LARGE SCALE GENOMIC DNA]</scope>
    <source>
        <strain evidence="1 2">VKM Ac-2573</strain>
    </source>
</reference>
<gene>
    <name evidence="1" type="ORF">EV653_3040</name>
</gene>
<accession>A0A4R8CP12</accession>
<dbReference type="EMBL" id="SODP01000001">
    <property type="protein sequence ID" value="TDW77864.1"/>
    <property type="molecule type" value="Genomic_DNA"/>
</dbReference>
<dbReference type="AlphaFoldDB" id="A0A4R8CP12"/>
<comment type="caution">
    <text evidence="1">The sequence shown here is derived from an EMBL/GenBank/DDBJ whole genome shotgun (WGS) entry which is preliminary data.</text>
</comment>
<dbReference type="OrthoDB" id="9804891at2"/>
<dbReference type="InterPro" id="IPR011008">
    <property type="entry name" value="Dimeric_a/b-barrel"/>
</dbReference>
<dbReference type="GO" id="GO:0004497">
    <property type="term" value="F:monooxygenase activity"/>
    <property type="evidence" value="ECO:0007669"/>
    <property type="project" value="UniProtKB-KW"/>
</dbReference>
<dbReference type="Proteomes" id="UP000295146">
    <property type="component" value="Unassembled WGS sequence"/>
</dbReference>
<dbReference type="Gene3D" id="3.30.70.100">
    <property type="match status" value="1"/>
</dbReference>
<protein>
    <submittedName>
        <fullName evidence="1">Quinol monooxygenase YgiN</fullName>
    </submittedName>
</protein>
<dbReference type="SUPFAM" id="SSF54909">
    <property type="entry name" value="Dimeric alpha+beta barrel"/>
    <property type="match status" value="1"/>
</dbReference>
<organism evidence="1 2">
    <name type="scientific">Kribbella pratensis</name>
    <dbReference type="NCBI Taxonomy" id="2512112"/>
    <lineage>
        <taxon>Bacteria</taxon>
        <taxon>Bacillati</taxon>
        <taxon>Actinomycetota</taxon>
        <taxon>Actinomycetes</taxon>
        <taxon>Propionibacteriales</taxon>
        <taxon>Kribbellaceae</taxon>
        <taxon>Kribbella</taxon>
    </lineage>
</organism>